<dbReference type="InterPro" id="IPR011111">
    <property type="entry name" value="Plasmid_RepB"/>
</dbReference>
<dbReference type="InterPro" id="IPR004437">
    <property type="entry name" value="ParB/RepB/Spo0J"/>
</dbReference>
<evidence type="ECO:0000313" key="3">
    <source>
        <dbReference type="EMBL" id="RBP10332.1"/>
    </source>
</evidence>
<dbReference type="SMART" id="SM00470">
    <property type="entry name" value="ParB"/>
    <property type="match status" value="1"/>
</dbReference>
<dbReference type="Pfam" id="PF07506">
    <property type="entry name" value="RepB"/>
    <property type="match status" value="1"/>
</dbReference>
<keyword evidence="4" id="KW-1185">Reference proteome</keyword>
<dbReference type="AlphaFoldDB" id="A0A366F6R8"/>
<gene>
    <name evidence="3" type="ORF">DFR50_1193</name>
</gene>
<dbReference type="GO" id="GO:0003677">
    <property type="term" value="F:DNA binding"/>
    <property type="evidence" value="ECO:0007669"/>
    <property type="project" value="InterPro"/>
</dbReference>
<dbReference type="GO" id="GO:0007059">
    <property type="term" value="P:chromosome segregation"/>
    <property type="evidence" value="ECO:0007669"/>
    <property type="project" value="TreeGrafter"/>
</dbReference>
<organism evidence="3 4">
    <name type="scientific">Roseiarcus fermentans</name>
    <dbReference type="NCBI Taxonomy" id="1473586"/>
    <lineage>
        <taxon>Bacteria</taxon>
        <taxon>Pseudomonadati</taxon>
        <taxon>Pseudomonadota</taxon>
        <taxon>Alphaproteobacteria</taxon>
        <taxon>Hyphomicrobiales</taxon>
        <taxon>Roseiarcaceae</taxon>
        <taxon>Roseiarcus</taxon>
    </lineage>
</organism>
<protein>
    <submittedName>
        <fullName evidence="3">ParB family chromosome partitioning protein</fullName>
    </submittedName>
</protein>
<dbReference type="Pfam" id="PF02195">
    <property type="entry name" value="ParB_N"/>
    <property type="match status" value="1"/>
</dbReference>
<dbReference type="Gene3D" id="3.90.1530.30">
    <property type="match status" value="1"/>
</dbReference>
<proteinExistence type="inferred from homology"/>
<dbReference type="Proteomes" id="UP000253529">
    <property type="component" value="Unassembled WGS sequence"/>
</dbReference>
<dbReference type="InterPro" id="IPR003115">
    <property type="entry name" value="ParB_N"/>
</dbReference>
<dbReference type="NCBIfam" id="TIGR03454">
    <property type="entry name" value="partition_RepB"/>
    <property type="match status" value="1"/>
</dbReference>
<dbReference type="NCBIfam" id="TIGR00180">
    <property type="entry name" value="parB_part"/>
    <property type="match status" value="1"/>
</dbReference>
<dbReference type="EMBL" id="QNRK01000019">
    <property type="protein sequence ID" value="RBP10332.1"/>
    <property type="molecule type" value="Genomic_DNA"/>
</dbReference>
<dbReference type="CDD" id="cd16405">
    <property type="entry name" value="RepB_like_N"/>
    <property type="match status" value="1"/>
</dbReference>
<evidence type="ECO:0000313" key="4">
    <source>
        <dbReference type="Proteomes" id="UP000253529"/>
    </source>
</evidence>
<dbReference type="SUPFAM" id="SSF110849">
    <property type="entry name" value="ParB/Sulfiredoxin"/>
    <property type="match status" value="1"/>
</dbReference>
<name>A0A366F6R8_9HYPH</name>
<feature type="domain" description="ParB-like N-terminal" evidence="2">
    <location>
        <begin position="59"/>
        <end position="150"/>
    </location>
</feature>
<dbReference type="InterPro" id="IPR036086">
    <property type="entry name" value="ParB/Sulfiredoxin_sf"/>
</dbReference>
<evidence type="ECO:0000259" key="2">
    <source>
        <dbReference type="SMART" id="SM00470"/>
    </source>
</evidence>
<reference evidence="3 4" key="1">
    <citation type="submission" date="2018-06" db="EMBL/GenBank/DDBJ databases">
        <title>Genomic Encyclopedia of Type Strains, Phase IV (KMG-IV): sequencing the most valuable type-strain genomes for metagenomic binning, comparative biology and taxonomic classification.</title>
        <authorList>
            <person name="Goeker M."/>
        </authorList>
    </citation>
    <scope>NUCLEOTIDE SEQUENCE [LARGE SCALE GENOMIC DNA]</scope>
    <source>
        <strain evidence="3 4">DSM 24875</strain>
    </source>
</reference>
<dbReference type="PANTHER" id="PTHR33375">
    <property type="entry name" value="CHROMOSOME-PARTITIONING PROTEIN PARB-RELATED"/>
    <property type="match status" value="1"/>
</dbReference>
<comment type="similarity">
    <text evidence="1">Belongs to the ParB family.</text>
</comment>
<dbReference type="GO" id="GO:0005694">
    <property type="term" value="C:chromosome"/>
    <property type="evidence" value="ECO:0007669"/>
    <property type="project" value="TreeGrafter"/>
</dbReference>
<sequence length="320" mass="34998">MARKNLLANLTGAELPAGNSMTAPPAMRLGEPFPASGSARGAIGAVSRSIEQIRSHSVMDLPPDLIDASFIEDRLAGSDEDQSRLTASMREHGQQVPILVRPHPTETGRYQIAYGRRRLRAAVELGRPVRAVVKPLSDDQLVVAQGQENNERKDLSFIERAIFAAQLEARGFGRDTIMAAMCVDKTGLSRLISSAVRIPRDIIQAIGPAPKTGRDRWSDLAVALDSPRAVEEARRVIAVPLFPKKASDERFNAVLRSATAEPGKRDKATIIKSDDGTRVALVRNDGDRLSLVVDKKSQAEFATYLVERLPEIYARFCARV</sequence>
<dbReference type="RefSeq" id="WP_113890471.1">
    <property type="nucleotide sequence ID" value="NZ_QNRK01000019.1"/>
</dbReference>
<dbReference type="InterPro" id="IPR050336">
    <property type="entry name" value="Chromosome_partition/occlusion"/>
</dbReference>
<comment type="caution">
    <text evidence="3">The sequence shown here is derived from an EMBL/GenBank/DDBJ whole genome shotgun (WGS) entry which is preliminary data.</text>
</comment>
<accession>A0A366F6R8</accession>
<dbReference type="InterPro" id="IPR017819">
    <property type="entry name" value="Plasmid_partition_RepB"/>
</dbReference>
<dbReference type="InterPro" id="IPR037972">
    <property type="entry name" value="RepB_N"/>
</dbReference>
<evidence type="ECO:0000256" key="1">
    <source>
        <dbReference type="ARBA" id="ARBA00006295"/>
    </source>
</evidence>
<dbReference type="OrthoDB" id="7908920at2"/>
<dbReference type="PANTHER" id="PTHR33375:SF1">
    <property type="entry name" value="CHROMOSOME-PARTITIONING PROTEIN PARB-RELATED"/>
    <property type="match status" value="1"/>
</dbReference>